<dbReference type="AlphaFoldDB" id="A0AAV2LRZ9"/>
<evidence type="ECO:0000256" key="1">
    <source>
        <dbReference type="SAM" id="MobiDB-lite"/>
    </source>
</evidence>
<dbReference type="EMBL" id="OZ035826">
    <property type="protein sequence ID" value="CAL1603998.1"/>
    <property type="molecule type" value="Genomic_DNA"/>
</dbReference>
<protein>
    <submittedName>
        <fullName evidence="2">Uncharacterized protein</fullName>
    </submittedName>
</protein>
<sequence length="107" mass="11787">MHTGIIVSTLEPGREYGGQEGHRAGVLWGRQWKGWGGKGKGEEEEKQVLQSYRAGASKDSTTGRRWGHGDPAETLNRCVKLLSAFLLGDPNPKGHHCRLWSPNPPVM</sequence>
<accession>A0AAV2LRZ9</accession>
<gene>
    <name evidence="2" type="ORF">KC01_LOCUS31585</name>
</gene>
<keyword evidence="3" id="KW-1185">Reference proteome</keyword>
<organism evidence="2 3">
    <name type="scientific">Knipowitschia caucasica</name>
    <name type="common">Caucasian dwarf goby</name>
    <name type="synonym">Pomatoschistus caucasicus</name>
    <dbReference type="NCBI Taxonomy" id="637954"/>
    <lineage>
        <taxon>Eukaryota</taxon>
        <taxon>Metazoa</taxon>
        <taxon>Chordata</taxon>
        <taxon>Craniata</taxon>
        <taxon>Vertebrata</taxon>
        <taxon>Euteleostomi</taxon>
        <taxon>Actinopterygii</taxon>
        <taxon>Neopterygii</taxon>
        <taxon>Teleostei</taxon>
        <taxon>Neoteleostei</taxon>
        <taxon>Acanthomorphata</taxon>
        <taxon>Gobiaria</taxon>
        <taxon>Gobiiformes</taxon>
        <taxon>Gobioidei</taxon>
        <taxon>Gobiidae</taxon>
        <taxon>Gobiinae</taxon>
        <taxon>Knipowitschia</taxon>
    </lineage>
</organism>
<evidence type="ECO:0000313" key="2">
    <source>
        <dbReference type="EMBL" id="CAL1603998.1"/>
    </source>
</evidence>
<name>A0AAV2LRZ9_KNICA</name>
<feature type="region of interest" description="Disordered" evidence="1">
    <location>
        <begin position="1"/>
        <end position="20"/>
    </location>
</feature>
<dbReference type="Proteomes" id="UP001497482">
    <property type="component" value="Chromosome 4"/>
</dbReference>
<evidence type="ECO:0000313" key="3">
    <source>
        <dbReference type="Proteomes" id="UP001497482"/>
    </source>
</evidence>
<reference evidence="2 3" key="1">
    <citation type="submission" date="2024-04" db="EMBL/GenBank/DDBJ databases">
        <authorList>
            <person name="Waldvogel A.-M."/>
            <person name="Schoenle A."/>
        </authorList>
    </citation>
    <scope>NUCLEOTIDE SEQUENCE [LARGE SCALE GENOMIC DNA]</scope>
</reference>
<proteinExistence type="predicted"/>